<keyword evidence="3" id="KW-1185">Reference proteome</keyword>
<dbReference type="GO" id="GO:0003676">
    <property type="term" value="F:nucleic acid binding"/>
    <property type="evidence" value="ECO:0007669"/>
    <property type="project" value="InterPro"/>
</dbReference>
<evidence type="ECO:0000313" key="2">
    <source>
        <dbReference type="EMBL" id="KAJ6263660.1"/>
    </source>
</evidence>
<evidence type="ECO:0000313" key="3">
    <source>
        <dbReference type="Proteomes" id="UP001221413"/>
    </source>
</evidence>
<dbReference type="Pfam" id="PF03184">
    <property type="entry name" value="DDE_1"/>
    <property type="match status" value="1"/>
</dbReference>
<sequence>MANQLLLMCAGNSSHYVGKNWAANFVKHYLELQTHLSRKYDYQWAKYEDYKFISDWLQFVQAVKAKYSIVNNNIYNFDKIGFVMGIISSTIVVTGAETRDKAKLAQPGNREWATVIQGICAGGWTVPPFIILAGKYHLASWYTETSLPKDWVIALSDNSWTTNELAVE</sequence>
<reference evidence="2" key="1">
    <citation type="submission" date="2023-01" db="EMBL/GenBank/DDBJ databases">
        <title>The chitinases involved in constricting ring structure development in the nematode-trapping fungus Drechslerella dactyloides.</title>
        <authorList>
            <person name="Wang R."/>
            <person name="Zhang L."/>
            <person name="Tang P."/>
            <person name="Li S."/>
            <person name="Liang L."/>
        </authorList>
    </citation>
    <scope>NUCLEOTIDE SEQUENCE</scope>
    <source>
        <strain evidence="2">YMF1.00031</strain>
    </source>
</reference>
<protein>
    <recommendedName>
        <fullName evidence="1">DDE-1 domain-containing protein</fullName>
    </recommendedName>
</protein>
<evidence type="ECO:0000259" key="1">
    <source>
        <dbReference type="Pfam" id="PF03184"/>
    </source>
</evidence>
<organism evidence="2 3">
    <name type="scientific">Drechslerella dactyloides</name>
    <name type="common">Nematode-trapping fungus</name>
    <name type="synonym">Arthrobotrys dactyloides</name>
    <dbReference type="NCBI Taxonomy" id="74499"/>
    <lineage>
        <taxon>Eukaryota</taxon>
        <taxon>Fungi</taxon>
        <taxon>Dikarya</taxon>
        <taxon>Ascomycota</taxon>
        <taxon>Pezizomycotina</taxon>
        <taxon>Orbiliomycetes</taxon>
        <taxon>Orbiliales</taxon>
        <taxon>Orbiliaceae</taxon>
        <taxon>Drechslerella</taxon>
    </lineage>
</organism>
<comment type="caution">
    <text evidence="2">The sequence shown here is derived from an EMBL/GenBank/DDBJ whole genome shotgun (WGS) entry which is preliminary data.</text>
</comment>
<gene>
    <name evidence="2" type="ORF">Dda_2229</name>
</gene>
<dbReference type="InterPro" id="IPR004875">
    <property type="entry name" value="DDE_SF_endonuclease_dom"/>
</dbReference>
<dbReference type="Proteomes" id="UP001221413">
    <property type="component" value="Unassembled WGS sequence"/>
</dbReference>
<feature type="domain" description="DDE-1" evidence="1">
    <location>
        <begin position="110"/>
        <end position="165"/>
    </location>
</feature>
<dbReference type="EMBL" id="JAQGDS010000002">
    <property type="protein sequence ID" value="KAJ6263660.1"/>
    <property type="molecule type" value="Genomic_DNA"/>
</dbReference>
<dbReference type="AlphaFoldDB" id="A0AAD6J3H4"/>
<proteinExistence type="predicted"/>
<accession>A0AAD6J3H4</accession>
<name>A0AAD6J3H4_DREDA</name>